<dbReference type="Pfam" id="PF17131">
    <property type="entry name" value="LolA_like"/>
    <property type="match status" value="1"/>
</dbReference>
<evidence type="ECO:0000313" key="4">
    <source>
        <dbReference type="Proteomes" id="UP000029443"/>
    </source>
</evidence>
<dbReference type="InterPro" id="IPR033399">
    <property type="entry name" value="TP_0789-like"/>
</dbReference>
<protein>
    <recommendedName>
        <fullName evidence="2">Uncharacterized protein TP-0789 domain-containing protein</fullName>
    </recommendedName>
</protein>
<dbReference type="Proteomes" id="UP000029443">
    <property type="component" value="Unassembled WGS sequence"/>
</dbReference>
<dbReference type="RefSeq" id="WP_035247168.1">
    <property type="nucleotide sequence ID" value="NZ_ARXU01000005.1"/>
</dbReference>
<evidence type="ECO:0000313" key="3">
    <source>
        <dbReference type="EMBL" id="KGD61285.1"/>
    </source>
</evidence>
<accession>A0ABR4WDD3</accession>
<dbReference type="CDD" id="cd16329">
    <property type="entry name" value="LolA_like"/>
    <property type="match status" value="1"/>
</dbReference>
<sequence length="262" mass="30419">MKVRLLLAGLALACAVPVLHAQTPEEKGLEIAREADRRGEGFGDFQADMRMVLITQRGDTSERELRVSTLEGTGEEGDKSLTIFDTPRDVRGTALLTYSYKTGDDDQWLYLPALRRVKTIASRNKSGPFMGSEFSFEDMRGQEVEKYTYKYLRDEPCSELTCFVMERYPTDENSGYTKQIAWIDQKEYRTWKVEYYDRKESHLKTLTMSDFARYQDKFWQPGKMAMVNHQTGKATDLFWSNYRYDTGLSEADFNQNSLKRAR</sequence>
<feature type="signal peptide" evidence="1">
    <location>
        <begin position="1"/>
        <end position="21"/>
    </location>
</feature>
<dbReference type="EMBL" id="ARXU01000005">
    <property type="protein sequence ID" value="KGD61285.1"/>
    <property type="molecule type" value="Genomic_DNA"/>
</dbReference>
<name>A0ABR4WDD3_9GAMM</name>
<comment type="caution">
    <text evidence="3">The sequence shown here is derived from an EMBL/GenBank/DDBJ whole genome shotgun (WGS) entry which is preliminary data.</text>
</comment>
<keyword evidence="1" id="KW-0732">Signal</keyword>
<reference evidence="3 4" key="1">
    <citation type="submission" date="2012-09" db="EMBL/GenBank/DDBJ databases">
        <title>Genome Sequence of alkane-degrading Bacterium Alcanivorax jadensis T9.</title>
        <authorList>
            <person name="Lai Q."/>
            <person name="Shao Z."/>
        </authorList>
    </citation>
    <scope>NUCLEOTIDE SEQUENCE [LARGE SCALE GENOMIC DNA]</scope>
    <source>
        <strain evidence="3 4">T9</strain>
    </source>
</reference>
<feature type="domain" description="Uncharacterized protein TP-0789" evidence="2">
    <location>
        <begin position="78"/>
        <end position="260"/>
    </location>
</feature>
<gene>
    <name evidence="3" type="ORF">T9A_01734</name>
</gene>
<evidence type="ECO:0000259" key="2">
    <source>
        <dbReference type="Pfam" id="PF17131"/>
    </source>
</evidence>
<dbReference type="Gene3D" id="2.50.20.10">
    <property type="entry name" value="Lipoprotein localisation LolA/LolB/LppX"/>
    <property type="match status" value="1"/>
</dbReference>
<organism evidence="3 4">
    <name type="scientific">Alcanivorax jadensis T9</name>
    <dbReference type="NCBI Taxonomy" id="1177181"/>
    <lineage>
        <taxon>Bacteria</taxon>
        <taxon>Pseudomonadati</taxon>
        <taxon>Pseudomonadota</taxon>
        <taxon>Gammaproteobacteria</taxon>
        <taxon>Oceanospirillales</taxon>
        <taxon>Alcanivoracaceae</taxon>
        <taxon>Alcanivorax</taxon>
    </lineage>
</organism>
<keyword evidence="4" id="KW-1185">Reference proteome</keyword>
<feature type="chain" id="PRO_5045833914" description="Uncharacterized protein TP-0789 domain-containing protein" evidence="1">
    <location>
        <begin position="22"/>
        <end position="262"/>
    </location>
</feature>
<proteinExistence type="predicted"/>
<evidence type="ECO:0000256" key="1">
    <source>
        <dbReference type="SAM" id="SignalP"/>
    </source>
</evidence>